<organism evidence="6 7">
    <name type="scientific">Candidatus Avisuccinivibrio stercorigallinarum</name>
    <dbReference type="NCBI Taxonomy" id="2840704"/>
    <lineage>
        <taxon>Bacteria</taxon>
        <taxon>Pseudomonadati</taxon>
        <taxon>Pseudomonadota</taxon>
        <taxon>Gammaproteobacteria</taxon>
        <taxon>Aeromonadales</taxon>
        <taxon>Succinivibrionaceae</taxon>
        <taxon>Succinivibrionaceae incertae sedis</taxon>
        <taxon>Candidatus Avisuccinivibrio</taxon>
    </lineage>
</organism>
<dbReference type="Gene3D" id="3.20.20.10">
    <property type="entry name" value="Alanine racemase"/>
    <property type="match status" value="1"/>
</dbReference>
<dbReference type="InterPro" id="IPR001608">
    <property type="entry name" value="Ala_racemase_N"/>
</dbReference>
<evidence type="ECO:0000256" key="2">
    <source>
        <dbReference type="HAMAP-Rule" id="MF_02087"/>
    </source>
</evidence>
<comment type="cofactor">
    <cofactor evidence="3">
        <name>pyridoxal 5'-phosphate</name>
        <dbReference type="ChEBI" id="CHEBI:597326"/>
    </cofactor>
</comment>
<dbReference type="HAMAP" id="MF_02087">
    <property type="entry name" value="PLP_homeostasis"/>
    <property type="match status" value="1"/>
</dbReference>
<comment type="similarity">
    <text evidence="2 4">Belongs to the pyridoxal phosphate-binding protein YggS/PROSC family.</text>
</comment>
<dbReference type="PIRSF" id="PIRSF004848">
    <property type="entry name" value="YBL036c_PLPDEIII"/>
    <property type="match status" value="1"/>
</dbReference>
<dbReference type="FunFam" id="3.20.20.10:FF:000018">
    <property type="entry name" value="Pyridoxal phosphate homeostasis protein"/>
    <property type="match status" value="1"/>
</dbReference>
<feature type="modified residue" description="N6-(pyridoxal phosphate)lysine" evidence="2 3">
    <location>
        <position position="36"/>
    </location>
</feature>
<proteinExistence type="inferred from homology"/>
<dbReference type="PANTHER" id="PTHR10146">
    <property type="entry name" value="PROLINE SYNTHETASE CO-TRANSCRIBED BACTERIAL HOMOLOG PROTEIN"/>
    <property type="match status" value="1"/>
</dbReference>
<evidence type="ECO:0000313" key="7">
    <source>
        <dbReference type="Proteomes" id="UP000823631"/>
    </source>
</evidence>
<dbReference type="SUPFAM" id="SSF51419">
    <property type="entry name" value="PLP-binding barrel"/>
    <property type="match status" value="1"/>
</dbReference>
<dbReference type="EMBL" id="JADINH010000006">
    <property type="protein sequence ID" value="MBO8414851.1"/>
    <property type="molecule type" value="Genomic_DNA"/>
</dbReference>
<dbReference type="GO" id="GO:0030170">
    <property type="term" value="F:pyridoxal phosphate binding"/>
    <property type="evidence" value="ECO:0007669"/>
    <property type="project" value="UniProtKB-UniRule"/>
</dbReference>
<accession>A0A9D9D7Q4</accession>
<comment type="function">
    <text evidence="2">Pyridoxal 5'-phosphate (PLP)-binding protein, which is involved in PLP homeostasis.</text>
</comment>
<dbReference type="InterPro" id="IPR029066">
    <property type="entry name" value="PLP-binding_barrel"/>
</dbReference>
<dbReference type="Pfam" id="PF01168">
    <property type="entry name" value="Ala_racemase_N"/>
    <property type="match status" value="1"/>
</dbReference>
<reference evidence="6" key="2">
    <citation type="journal article" date="2021" name="PeerJ">
        <title>Extensive microbial diversity within the chicken gut microbiome revealed by metagenomics and culture.</title>
        <authorList>
            <person name="Gilroy R."/>
            <person name="Ravi A."/>
            <person name="Getino M."/>
            <person name="Pursley I."/>
            <person name="Horton D.L."/>
            <person name="Alikhan N.F."/>
            <person name="Baker D."/>
            <person name="Gharbi K."/>
            <person name="Hall N."/>
            <person name="Watson M."/>
            <person name="Adriaenssens E.M."/>
            <person name="Foster-Nyarko E."/>
            <person name="Jarju S."/>
            <person name="Secka A."/>
            <person name="Antonio M."/>
            <person name="Oren A."/>
            <person name="Chaudhuri R.R."/>
            <person name="La Ragione R."/>
            <person name="Hildebrand F."/>
            <person name="Pallen M.J."/>
        </authorList>
    </citation>
    <scope>NUCLEOTIDE SEQUENCE</scope>
    <source>
        <strain evidence="6">17213</strain>
    </source>
</reference>
<reference evidence="6" key="1">
    <citation type="submission" date="2020-10" db="EMBL/GenBank/DDBJ databases">
        <authorList>
            <person name="Gilroy R."/>
        </authorList>
    </citation>
    <scope>NUCLEOTIDE SEQUENCE</scope>
    <source>
        <strain evidence="6">17213</strain>
    </source>
</reference>
<protein>
    <recommendedName>
        <fullName evidence="2">Pyridoxal phosphate homeostasis protein</fullName>
        <shortName evidence="2">PLP homeostasis protein</shortName>
    </recommendedName>
</protein>
<feature type="domain" description="Alanine racemase N-terminal" evidence="5">
    <location>
        <begin position="20"/>
        <end position="228"/>
    </location>
</feature>
<dbReference type="CDD" id="cd06824">
    <property type="entry name" value="PLPDE_III_Yggs_like"/>
    <property type="match status" value="1"/>
</dbReference>
<keyword evidence="1 2" id="KW-0663">Pyridoxal phosphate</keyword>
<gene>
    <name evidence="6" type="ORF">IAB19_00510</name>
</gene>
<evidence type="ECO:0000256" key="4">
    <source>
        <dbReference type="RuleBase" id="RU004514"/>
    </source>
</evidence>
<name>A0A9D9D7Q4_9GAMM</name>
<dbReference type="PANTHER" id="PTHR10146:SF14">
    <property type="entry name" value="PYRIDOXAL PHOSPHATE HOMEOSTASIS PROTEIN"/>
    <property type="match status" value="1"/>
</dbReference>
<evidence type="ECO:0000313" key="6">
    <source>
        <dbReference type="EMBL" id="MBO8414851.1"/>
    </source>
</evidence>
<dbReference type="Proteomes" id="UP000823631">
    <property type="component" value="Unassembled WGS sequence"/>
</dbReference>
<comment type="caution">
    <text evidence="6">The sequence shown here is derived from an EMBL/GenBank/DDBJ whole genome shotgun (WGS) entry which is preliminary data.</text>
</comment>
<dbReference type="NCBIfam" id="TIGR00044">
    <property type="entry name" value="YggS family pyridoxal phosphate-dependent enzyme"/>
    <property type="match status" value="1"/>
</dbReference>
<evidence type="ECO:0000259" key="5">
    <source>
        <dbReference type="Pfam" id="PF01168"/>
    </source>
</evidence>
<dbReference type="AlphaFoldDB" id="A0A9D9D7Q4"/>
<dbReference type="InterPro" id="IPR011078">
    <property type="entry name" value="PyrdxlP_homeostasis"/>
</dbReference>
<evidence type="ECO:0000256" key="1">
    <source>
        <dbReference type="ARBA" id="ARBA00022898"/>
    </source>
</evidence>
<dbReference type="PROSITE" id="PS01211">
    <property type="entry name" value="UPF0001"/>
    <property type="match status" value="1"/>
</dbReference>
<evidence type="ECO:0000256" key="3">
    <source>
        <dbReference type="PIRSR" id="PIRSR004848-1"/>
    </source>
</evidence>
<sequence length="235" mass="26662">MTTISDNLSHIHQELTAYCQKYQRSTDEITLLCVSKTKPVESILEAYHAGERHFGESYAHEADDKIAAIKEQGYNDIIWHFIGPVQSNKTKIIAACFDIVESVDRIKIAERLNDQRPDGLPALQVLLQVNISDEEQKSGCSFEELPALIEFVQQKPRLKLRGLMGIAKETDDKAEIERSFARLNAEFQKYHAQLADFDMLSIGMTHDMEEAVKCGSTEVRIGTAIFGPREYKKKE</sequence>